<evidence type="ECO:0008006" key="3">
    <source>
        <dbReference type="Google" id="ProtNLM"/>
    </source>
</evidence>
<name>A0A6L2PXT1_COPFO</name>
<dbReference type="AlphaFoldDB" id="A0A6L2PXT1"/>
<evidence type="ECO:0000313" key="2">
    <source>
        <dbReference type="Proteomes" id="UP000502823"/>
    </source>
</evidence>
<dbReference type="OrthoDB" id="423607at2759"/>
<dbReference type="PANTHER" id="PTHR13318">
    <property type="entry name" value="PARTNER OF PAIRED, ISOFORM B-RELATED"/>
    <property type="match status" value="1"/>
</dbReference>
<gene>
    <name evidence="1" type="ORF">Cfor_00911</name>
</gene>
<reference evidence="2" key="1">
    <citation type="submission" date="2020-01" db="EMBL/GenBank/DDBJ databases">
        <title>Draft genome sequence of the Termite Coptotermes fromosanus.</title>
        <authorList>
            <person name="Itakura S."/>
            <person name="Yosikawa Y."/>
            <person name="Umezawa K."/>
        </authorList>
    </citation>
    <scope>NUCLEOTIDE SEQUENCE [LARGE SCALE GENOMIC DNA]</scope>
</reference>
<keyword evidence="2" id="KW-1185">Reference proteome</keyword>
<dbReference type="InParanoid" id="A0A6L2PXT1"/>
<accession>A0A6L2PXT1</accession>
<dbReference type="InterPro" id="IPR032675">
    <property type="entry name" value="LRR_dom_sf"/>
</dbReference>
<dbReference type="EMBL" id="BLKM01005761">
    <property type="protein sequence ID" value="GFG35358.1"/>
    <property type="molecule type" value="Genomic_DNA"/>
</dbReference>
<organism evidence="1 2">
    <name type="scientific">Coptotermes formosanus</name>
    <name type="common">Formosan subterranean termite</name>
    <dbReference type="NCBI Taxonomy" id="36987"/>
    <lineage>
        <taxon>Eukaryota</taxon>
        <taxon>Metazoa</taxon>
        <taxon>Ecdysozoa</taxon>
        <taxon>Arthropoda</taxon>
        <taxon>Hexapoda</taxon>
        <taxon>Insecta</taxon>
        <taxon>Pterygota</taxon>
        <taxon>Neoptera</taxon>
        <taxon>Polyneoptera</taxon>
        <taxon>Dictyoptera</taxon>
        <taxon>Blattodea</taxon>
        <taxon>Blattoidea</taxon>
        <taxon>Termitoidae</taxon>
        <taxon>Rhinotermitidae</taxon>
        <taxon>Coptotermes</taxon>
    </lineage>
</organism>
<dbReference type="SUPFAM" id="SSF52047">
    <property type="entry name" value="RNI-like"/>
    <property type="match status" value="1"/>
</dbReference>
<dbReference type="GO" id="GO:0031146">
    <property type="term" value="P:SCF-dependent proteasomal ubiquitin-dependent protein catabolic process"/>
    <property type="evidence" value="ECO:0007669"/>
    <property type="project" value="TreeGrafter"/>
</dbReference>
<dbReference type="Gene3D" id="3.80.10.10">
    <property type="entry name" value="Ribonuclease Inhibitor"/>
    <property type="match status" value="2"/>
</dbReference>
<evidence type="ECO:0000313" key="1">
    <source>
        <dbReference type="EMBL" id="GFG35358.1"/>
    </source>
</evidence>
<dbReference type="Proteomes" id="UP000502823">
    <property type="component" value="Unassembled WGS sequence"/>
</dbReference>
<dbReference type="GO" id="GO:0019005">
    <property type="term" value="C:SCF ubiquitin ligase complex"/>
    <property type="evidence" value="ECO:0007669"/>
    <property type="project" value="TreeGrafter"/>
</dbReference>
<comment type="caution">
    <text evidence="1">The sequence shown here is derived from an EMBL/GenBank/DDBJ whole genome shotgun (WGS) entry which is preliminary data.</text>
</comment>
<sequence>MPAHKMHRLYQLCLENIVHNTHFWLQVKHTQDKTGPLTSPFDSLPASLEQDLLDMYEQIHGLPAQNNFWLKQQEKWRLFITQRITRLCITDWIEKKSLVHIAATCRNLKHLEVRYVKEALPYLKAVAPCLTTIVSLNIDIMIHVTSGSLKYIRNHCPNLRVLRLKACILNDKAMTHLKHMSTLAELDLCDTEVTAVGVSHVLKSNPQLHSLRHPEVVRAVYKLHSARTWLVPSLAGCYRLREIDIELSRYDNPNMLAVVVSVCPEIERVRIEFDSWVSPYALVPLAALKCLTELHLQCVADTNRKPSYNYPIHVAMPESVTMFESSILPILQSCGTHVLTLSLEGISRVDMRLVELHCPHLVSLGLNYNTYARSSFKVPDNKASSRPFPSLRKLLFGSNSGNNDFSASYLEWLLSNENLEELSLSGSPLFTDELFASAFTNSGAFPRLRRLELDYCNVTAEVIRGFLYHCGRKSLRELSICGPFVREQASPALCYIIGEKLDVQLEAYACSFIRMKKRLVRYKRDLNCTREAGTPKSESKGTQNLSVLEQVPMYVRFEDVMVMSMKIAIFWNVTCSLLACNTPEDNLQGLLRTSEMKKWNSPEKLGGNYMK</sequence>
<protein>
    <recommendedName>
        <fullName evidence="3">F-box domain-containing protein</fullName>
    </recommendedName>
</protein>
<proteinExistence type="predicted"/>